<sequence length="82" mass="9165">MDAGSGSQDGHNEWSGDEINEFEPETNRVASTEVRRPGFHAVRDRYTIGKGRHTVIPDLLTYPDSIIVGGIKEEILARVIRM</sequence>
<gene>
    <name evidence="2" type="ORF">WQE_44183</name>
</gene>
<organism evidence="2 3">
    <name type="scientific">Paraburkholderia hospita</name>
    <dbReference type="NCBI Taxonomy" id="169430"/>
    <lineage>
        <taxon>Bacteria</taxon>
        <taxon>Pseudomonadati</taxon>
        <taxon>Pseudomonadota</taxon>
        <taxon>Betaproteobacteria</taxon>
        <taxon>Burkholderiales</taxon>
        <taxon>Burkholderiaceae</taxon>
        <taxon>Paraburkholderia</taxon>
    </lineage>
</organism>
<feature type="compositionally biased region" description="Acidic residues" evidence="1">
    <location>
        <begin position="15"/>
        <end position="24"/>
    </location>
</feature>
<comment type="caution">
    <text evidence="2">The sequence shown here is derived from an EMBL/GenBank/DDBJ whole genome shotgun (WGS) entry which is preliminary data.</text>
</comment>
<evidence type="ECO:0000313" key="2">
    <source>
        <dbReference type="EMBL" id="EIM94448.1"/>
    </source>
</evidence>
<feature type="region of interest" description="Disordered" evidence="1">
    <location>
        <begin position="1"/>
        <end position="30"/>
    </location>
</feature>
<proteinExistence type="predicted"/>
<accession>A0ABN0F770</accession>
<protein>
    <submittedName>
        <fullName evidence="2">Uncharacterized protein</fullName>
    </submittedName>
</protein>
<reference evidence="2 3" key="1">
    <citation type="journal article" date="2012" name="J. Bacteriol.">
        <title>Draft Genome Sequence of the Soil Bacterium Burkholderia terrae Strain BS001, Which Interacts with Fungal Surface Structures.</title>
        <authorList>
            <person name="Nazir R."/>
            <person name="Hansen M.A."/>
            <person name="Sorensen S."/>
            <person name="van Elsas J.D."/>
        </authorList>
    </citation>
    <scope>NUCLEOTIDE SEQUENCE [LARGE SCALE GENOMIC DNA]</scope>
    <source>
        <strain evidence="2 3">BS001</strain>
    </source>
</reference>
<dbReference type="EMBL" id="AKAU01000277">
    <property type="protein sequence ID" value="EIM94448.1"/>
    <property type="molecule type" value="Genomic_DNA"/>
</dbReference>
<evidence type="ECO:0000256" key="1">
    <source>
        <dbReference type="SAM" id="MobiDB-lite"/>
    </source>
</evidence>
<dbReference type="Proteomes" id="UP000004980">
    <property type="component" value="Unassembled WGS sequence"/>
</dbReference>
<keyword evidence="3" id="KW-1185">Reference proteome</keyword>
<name>A0ABN0F770_9BURK</name>
<evidence type="ECO:0000313" key="3">
    <source>
        <dbReference type="Proteomes" id="UP000004980"/>
    </source>
</evidence>